<organism evidence="2 3">
    <name type="scientific">Heyndrickxia coagulans</name>
    <name type="common">Weizmannia coagulans</name>
    <dbReference type="NCBI Taxonomy" id="1398"/>
    <lineage>
        <taxon>Bacteria</taxon>
        <taxon>Bacillati</taxon>
        <taxon>Bacillota</taxon>
        <taxon>Bacilli</taxon>
        <taxon>Bacillales</taxon>
        <taxon>Bacillaceae</taxon>
        <taxon>Heyndrickxia</taxon>
    </lineage>
</organism>
<accession>A0A133KAI5</accession>
<sequence>MLLNIKNLNMFLLNKRYNGIDRDTLNLIKQMGALIPNSEKDKDELMEQNNLFCQYEICNYIFKIKEKCEKIMNCEEEQNLLIVTLNPNYDFALNTLHGVLGYNLINTTYILIYISDYTGIYDTVGSIYVHEYNHVLRNFLLMKDKVQVQKVLFDYIIEEGLAENFVSRVLGEDFLNPWAKHLSLKKVKDNTGIILNYLKEKKTDLIYSILYGDQKRGIPMWLGYSFGFYFIRFIIKESKGQLDFLTGQRKEFFMPYLNEFINWIEKNKGSRIL</sequence>
<dbReference type="EMBL" id="LRPN01000195">
    <property type="protein sequence ID" value="KWZ76586.1"/>
    <property type="molecule type" value="Genomic_DNA"/>
</dbReference>
<dbReference type="Pfam" id="PF10026">
    <property type="entry name" value="DUF2268"/>
    <property type="match status" value="1"/>
</dbReference>
<dbReference type="PATRIC" id="fig|1398.22.peg.3734"/>
<dbReference type="AlphaFoldDB" id="A0A133KAI5"/>
<dbReference type="RefSeq" id="WP_046721738.1">
    <property type="nucleotide sequence ID" value="NZ_CP017888.1"/>
</dbReference>
<proteinExistence type="predicted"/>
<reference evidence="3" key="1">
    <citation type="submission" date="2016-01" db="EMBL/GenBank/DDBJ databases">
        <authorList>
            <person name="Mitreva M."/>
            <person name="Pepin K.H."/>
            <person name="Mihindukulasuriya K.A."/>
            <person name="Fulton R."/>
            <person name="Fronick C."/>
            <person name="O'Laughlin M."/>
            <person name="Miner T."/>
            <person name="Herter B."/>
            <person name="Rosa B.A."/>
            <person name="Cordes M."/>
            <person name="Tomlinson C."/>
            <person name="Wollam A."/>
            <person name="Palsikar V.B."/>
            <person name="Mardis E.R."/>
            <person name="Wilson R.K."/>
        </authorList>
    </citation>
    <scope>NUCLEOTIDE SEQUENCE [LARGE SCALE GENOMIC DNA]</scope>
    <source>
        <strain evidence="3">GED7749B</strain>
    </source>
</reference>
<dbReference type="InterPro" id="IPR018728">
    <property type="entry name" value="DUF2268"/>
</dbReference>
<evidence type="ECO:0000259" key="1">
    <source>
        <dbReference type="Pfam" id="PF10026"/>
    </source>
</evidence>
<name>A0A133KAI5_HEYCO</name>
<evidence type="ECO:0000313" key="3">
    <source>
        <dbReference type="Proteomes" id="UP000070376"/>
    </source>
</evidence>
<comment type="caution">
    <text evidence="2">The sequence shown here is derived from an EMBL/GenBank/DDBJ whole genome shotgun (WGS) entry which is preliminary data.</text>
</comment>
<evidence type="ECO:0000313" key="2">
    <source>
        <dbReference type="EMBL" id="KWZ76586.1"/>
    </source>
</evidence>
<gene>
    <name evidence="2" type="ORF">HMPREF3213_03730</name>
</gene>
<protein>
    <recommendedName>
        <fullName evidence="1">DUF2268 domain-containing protein</fullName>
    </recommendedName>
</protein>
<feature type="domain" description="DUF2268" evidence="1">
    <location>
        <begin position="66"/>
        <end position="241"/>
    </location>
</feature>
<dbReference type="Proteomes" id="UP000070376">
    <property type="component" value="Unassembled WGS sequence"/>
</dbReference>